<dbReference type="EMBL" id="JABAIM010000001">
    <property type="protein sequence ID" value="NLR74353.1"/>
    <property type="molecule type" value="Genomic_DNA"/>
</dbReference>
<dbReference type="PROSITE" id="PS50109">
    <property type="entry name" value="HIS_KIN"/>
    <property type="match status" value="1"/>
</dbReference>
<dbReference type="InterPro" id="IPR003661">
    <property type="entry name" value="HisK_dim/P_dom"/>
</dbReference>
<dbReference type="PRINTS" id="PR00344">
    <property type="entry name" value="BCTRLSENSOR"/>
</dbReference>
<dbReference type="InterPro" id="IPR004358">
    <property type="entry name" value="Sig_transdc_His_kin-like_C"/>
</dbReference>
<gene>
    <name evidence="6" type="ORF">HF682_04190</name>
</gene>
<dbReference type="CDD" id="cd19411">
    <property type="entry name" value="MCP2201-like_sensor"/>
    <property type="match status" value="1"/>
</dbReference>
<feature type="domain" description="Histidine kinase" evidence="5">
    <location>
        <begin position="315"/>
        <end position="546"/>
    </location>
</feature>
<sequence length="550" mass="61518">MIRHQVRELTRMPRVVSLRYRLGLCFGAILGLLMAVVVVGMLGFEQFRQNTDRLVEEDYPKSQLVDDTLGHLNTIALSMRNTLFLREGGAVQNELDTIAAANARLLTSLKQLHESFRDAEEQAILREIDIVDSAYRVNQDDFIRLIRESPLSEARNLLLVDVHPYQLQYFALLNRLKQHHRQLMLARSKALDSTYYRVNTVMLALTVLALLAGLYLTVRLARSLLRQLGGEPSYAMQVARQIAEGDVHRDIELRPGDQHSLLAVMDLMRHRLNARGDLLEQANMELGTTIEALHQTQQELVEREKMAALGALVAGVAHELNTPVGNGVIAASTMKDLTLKFLEQFQQGHLKRSELGQFLQEMQEGADILERNLLRAGDLVASFKQVAVDCSSIQLRAFSLHELVRETMLTLTPGFKKSPYRFVQDVPDTISLYSYPGPLSQVITNLVSNAVIHGFQQRDHGEVRIQAQVLSDGMVQLSVTDDGYGIPEDALPRIFDPFFTTRFGQGGSGLGLHIVYNNVTQTLGGKIRVHSQPGCTTFTLTLPPRLTPAA</sequence>
<proteinExistence type="predicted"/>
<dbReference type="InterPro" id="IPR036890">
    <property type="entry name" value="HATPase_C_sf"/>
</dbReference>
<dbReference type="Pfam" id="PF12729">
    <property type="entry name" value="4HB_MCP_1"/>
    <property type="match status" value="1"/>
</dbReference>
<name>A0A847S3H7_9NEIS</name>
<dbReference type="SMART" id="SM00387">
    <property type="entry name" value="HATPase_c"/>
    <property type="match status" value="1"/>
</dbReference>
<organism evidence="6 7">
    <name type="scientific">Leeia aquatica</name>
    <dbReference type="NCBI Taxonomy" id="2725557"/>
    <lineage>
        <taxon>Bacteria</taxon>
        <taxon>Pseudomonadati</taxon>
        <taxon>Pseudomonadota</taxon>
        <taxon>Betaproteobacteria</taxon>
        <taxon>Neisseriales</taxon>
        <taxon>Leeiaceae</taxon>
        <taxon>Leeia</taxon>
    </lineage>
</organism>
<feature type="transmembrane region" description="Helical" evidence="4">
    <location>
        <begin position="195"/>
        <end position="218"/>
    </location>
</feature>
<evidence type="ECO:0000256" key="2">
    <source>
        <dbReference type="ARBA" id="ARBA00012438"/>
    </source>
</evidence>
<keyword evidence="3" id="KW-0597">Phosphoprotein</keyword>
<reference evidence="6 7" key="1">
    <citation type="submission" date="2020-04" db="EMBL/GenBank/DDBJ databases">
        <title>Draft genome of Leeia sp. IMCC25680.</title>
        <authorList>
            <person name="Song J."/>
            <person name="Cho J.-C."/>
        </authorList>
    </citation>
    <scope>NUCLEOTIDE SEQUENCE [LARGE SCALE GENOMIC DNA]</scope>
    <source>
        <strain evidence="6 7">IMCC25680</strain>
    </source>
</reference>
<comment type="caution">
    <text evidence="6">The sequence shown here is derived from an EMBL/GenBank/DDBJ whole genome shotgun (WGS) entry which is preliminary data.</text>
</comment>
<evidence type="ECO:0000313" key="6">
    <source>
        <dbReference type="EMBL" id="NLR74353.1"/>
    </source>
</evidence>
<dbReference type="AlphaFoldDB" id="A0A847S3H7"/>
<keyword evidence="4" id="KW-0472">Membrane</keyword>
<dbReference type="Gene3D" id="1.10.287.130">
    <property type="match status" value="1"/>
</dbReference>
<evidence type="ECO:0000256" key="3">
    <source>
        <dbReference type="ARBA" id="ARBA00022553"/>
    </source>
</evidence>
<dbReference type="Pfam" id="PF02518">
    <property type="entry name" value="HATPase_c"/>
    <property type="match status" value="1"/>
</dbReference>
<accession>A0A847S3H7</accession>
<dbReference type="InterPro" id="IPR005467">
    <property type="entry name" value="His_kinase_dom"/>
</dbReference>
<dbReference type="GO" id="GO:0000155">
    <property type="term" value="F:phosphorelay sensor kinase activity"/>
    <property type="evidence" value="ECO:0007669"/>
    <property type="project" value="InterPro"/>
</dbReference>
<evidence type="ECO:0000313" key="7">
    <source>
        <dbReference type="Proteomes" id="UP000587991"/>
    </source>
</evidence>
<keyword evidence="7" id="KW-1185">Reference proteome</keyword>
<evidence type="ECO:0000259" key="5">
    <source>
        <dbReference type="PROSITE" id="PS50109"/>
    </source>
</evidence>
<dbReference type="EC" id="2.7.13.3" evidence="2"/>
<keyword evidence="4" id="KW-0812">Transmembrane</keyword>
<dbReference type="InterPro" id="IPR024478">
    <property type="entry name" value="HlyB_4HB_MCP"/>
</dbReference>
<evidence type="ECO:0000256" key="1">
    <source>
        <dbReference type="ARBA" id="ARBA00000085"/>
    </source>
</evidence>
<dbReference type="Gene3D" id="3.30.565.10">
    <property type="entry name" value="Histidine kinase-like ATPase, C-terminal domain"/>
    <property type="match status" value="1"/>
</dbReference>
<dbReference type="PANTHER" id="PTHR43065:SF47">
    <property type="match status" value="1"/>
</dbReference>
<dbReference type="InterPro" id="IPR003594">
    <property type="entry name" value="HATPase_dom"/>
</dbReference>
<keyword evidence="4" id="KW-1133">Transmembrane helix</keyword>
<protein>
    <recommendedName>
        <fullName evidence="2">histidine kinase</fullName>
        <ecNumber evidence="2">2.7.13.3</ecNumber>
    </recommendedName>
</protein>
<dbReference type="CDD" id="cd00082">
    <property type="entry name" value="HisKA"/>
    <property type="match status" value="1"/>
</dbReference>
<dbReference type="CDD" id="cd00075">
    <property type="entry name" value="HATPase"/>
    <property type="match status" value="1"/>
</dbReference>
<dbReference type="PANTHER" id="PTHR43065">
    <property type="entry name" value="SENSOR HISTIDINE KINASE"/>
    <property type="match status" value="1"/>
</dbReference>
<dbReference type="Proteomes" id="UP000587991">
    <property type="component" value="Unassembled WGS sequence"/>
</dbReference>
<evidence type="ECO:0000256" key="4">
    <source>
        <dbReference type="SAM" id="Phobius"/>
    </source>
</evidence>
<comment type="catalytic activity">
    <reaction evidence="1">
        <text>ATP + protein L-histidine = ADP + protein N-phospho-L-histidine.</text>
        <dbReference type="EC" id="2.7.13.3"/>
    </reaction>
</comment>
<dbReference type="InterPro" id="IPR036097">
    <property type="entry name" value="HisK_dim/P_sf"/>
</dbReference>
<dbReference type="SUPFAM" id="SSF47384">
    <property type="entry name" value="Homodimeric domain of signal transducing histidine kinase"/>
    <property type="match status" value="1"/>
</dbReference>
<dbReference type="RefSeq" id="WP_168875974.1">
    <property type="nucleotide sequence ID" value="NZ_JABAIM010000001.1"/>
</dbReference>
<dbReference type="InterPro" id="IPR047347">
    <property type="entry name" value="YvaQ-like_sensor"/>
</dbReference>
<dbReference type="SUPFAM" id="SSF55874">
    <property type="entry name" value="ATPase domain of HSP90 chaperone/DNA topoisomerase II/histidine kinase"/>
    <property type="match status" value="1"/>
</dbReference>
<feature type="transmembrane region" description="Helical" evidence="4">
    <location>
        <begin position="20"/>
        <end position="44"/>
    </location>
</feature>